<sequence length="445" mass="51527">MSFDFDLNIYNYNTQELQTFLGLRENYNLNDIKDKHDSIYNAISKSSDYDNEKKTQVYDFLNSAKNKLIRDLSKDNSGFVEDYEQLLIPTDENKVTNQTSVVFAGNNFTLNKETTSFNNSINKNDYLNPVETYPTNVARSLLNNLKRKTITQTLILHSVYREDHANTTSSDFSIILPQTFKNVLSLRLSSIHLPELIYNITNVNTTNVFYLQETNILSIPVIDSSFIEIVVPEGSYSSIEFSNVLKVAINTTMNIFDTSKNRYDVSINTYNQQITISNKYNNFNMYFLKDPLFGSYNPNDKHKYVHDKITQAIHKKIGWTMGYRSTSYIGKKTYTTEGMFNSNASEYLYFILNDFNNSQSQNIIGMFNQSMISNNILAVIPLSKNNTTNIYTEKCSDIIEKKRDYFGPVKIQKFKVQLLNQHGDLINLHNMDFSFSIDLEMGYDW</sequence>
<accession>A0A6C0E5P0</accession>
<dbReference type="AlphaFoldDB" id="A0A6C0E5P0"/>
<reference evidence="1" key="1">
    <citation type="journal article" date="2020" name="Nature">
        <title>Giant virus diversity and host interactions through global metagenomics.</title>
        <authorList>
            <person name="Schulz F."/>
            <person name="Roux S."/>
            <person name="Paez-Espino D."/>
            <person name="Jungbluth S."/>
            <person name="Walsh D.A."/>
            <person name="Denef V.J."/>
            <person name="McMahon K.D."/>
            <person name="Konstantinidis K.T."/>
            <person name="Eloe-Fadrosh E.A."/>
            <person name="Kyrpides N.C."/>
            <person name="Woyke T."/>
        </authorList>
    </citation>
    <scope>NUCLEOTIDE SEQUENCE</scope>
    <source>
        <strain evidence="1">GVMAG-M-3300023179-132</strain>
    </source>
</reference>
<name>A0A6C0E5P0_9ZZZZ</name>
<organism evidence="1">
    <name type="scientific">viral metagenome</name>
    <dbReference type="NCBI Taxonomy" id="1070528"/>
    <lineage>
        <taxon>unclassified sequences</taxon>
        <taxon>metagenomes</taxon>
        <taxon>organismal metagenomes</taxon>
    </lineage>
</organism>
<dbReference type="EMBL" id="MN739736">
    <property type="protein sequence ID" value="QHT24032.1"/>
    <property type="molecule type" value="Genomic_DNA"/>
</dbReference>
<proteinExistence type="predicted"/>
<protein>
    <submittedName>
        <fullName evidence="1">Uncharacterized protein</fullName>
    </submittedName>
</protein>
<evidence type="ECO:0000313" key="1">
    <source>
        <dbReference type="EMBL" id="QHT24032.1"/>
    </source>
</evidence>